<dbReference type="eggNOG" id="COG5002">
    <property type="taxonomic scope" value="Bacteria"/>
</dbReference>
<organism evidence="10 11">
    <name type="scientific">Clostridium cellulovorans (strain ATCC 35296 / DSM 3052 / OCM 3 / 743B)</name>
    <dbReference type="NCBI Taxonomy" id="573061"/>
    <lineage>
        <taxon>Bacteria</taxon>
        <taxon>Bacillati</taxon>
        <taxon>Bacillota</taxon>
        <taxon>Clostridia</taxon>
        <taxon>Eubacteriales</taxon>
        <taxon>Clostridiaceae</taxon>
        <taxon>Clostridium</taxon>
    </lineage>
</organism>
<keyword evidence="8" id="KW-0812">Transmembrane</keyword>
<dbReference type="PROSITE" id="PS50109">
    <property type="entry name" value="HIS_KIN"/>
    <property type="match status" value="1"/>
</dbReference>
<gene>
    <name evidence="10" type="ordered locus">Clocel_1480</name>
</gene>
<feature type="domain" description="Histidine kinase" evidence="9">
    <location>
        <begin position="203"/>
        <end position="420"/>
    </location>
</feature>
<comment type="catalytic activity">
    <reaction evidence="1">
        <text>ATP + protein L-histidine = ADP + protein N-phospho-L-histidine.</text>
        <dbReference type="EC" id="2.7.13.3"/>
    </reaction>
</comment>
<sequence>MKKKDIFYYTKRKIIAISVSIVFVCLLIFAVITQILYQSKVFNDIDKQLIRQEHIILTMPPVVFNGNMPRFADELFFRNPMPIVQEFIVVVYGEETVQFISPNPYFNGENFPYILNASEGEIQKIRYKDHDFRGIRFKLNGYDIEIFKNVDSELQSINQLRNSITIGLISLIVIAVLLSAILASRILKPVRENYDKQVFFVQDASHEMRTPLAVIKGKLEILANSWDVNIDSNFEHISKIMSEVVGLEKLNNNLLLLTKENIDLNISVTKVSLSTFIEGIGDFYCDLAELQNKEFQVIKPEEEIILQWDYDKVKQIMVILLENAFKYTRDDGKIFVSFKDEGKYIRIIVKDNGIGIKEEEQERIFDRFFRSSDVRAKNISGSGIGLSLLKSISKSLKITVKFTSKYGEGTEFKLLVPKVMK</sequence>
<dbReference type="KEGG" id="ccb:Clocel_1480"/>
<feature type="transmembrane region" description="Helical" evidence="8">
    <location>
        <begin position="164"/>
        <end position="187"/>
    </location>
</feature>
<evidence type="ECO:0000256" key="7">
    <source>
        <dbReference type="ARBA" id="ARBA00023012"/>
    </source>
</evidence>
<evidence type="ECO:0000256" key="1">
    <source>
        <dbReference type="ARBA" id="ARBA00000085"/>
    </source>
</evidence>
<dbReference type="InterPro" id="IPR004358">
    <property type="entry name" value="Sig_transdc_His_kin-like_C"/>
</dbReference>
<dbReference type="InterPro" id="IPR036097">
    <property type="entry name" value="HisK_dim/P_sf"/>
</dbReference>
<keyword evidence="8" id="KW-0472">Membrane</keyword>
<keyword evidence="11" id="KW-1185">Reference proteome</keyword>
<dbReference type="GO" id="GO:0004721">
    <property type="term" value="F:phosphoprotein phosphatase activity"/>
    <property type="evidence" value="ECO:0007669"/>
    <property type="project" value="TreeGrafter"/>
</dbReference>
<dbReference type="AlphaFoldDB" id="D9SW87"/>
<dbReference type="SMART" id="SM00387">
    <property type="entry name" value="HATPase_c"/>
    <property type="match status" value="1"/>
</dbReference>
<dbReference type="InterPro" id="IPR005467">
    <property type="entry name" value="His_kinase_dom"/>
</dbReference>
<dbReference type="OrthoDB" id="9813151at2"/>
<keyword evidence="5" id="KW-0808">Transferase</keyword>
<evidence type="ECO:0000256" key="3">
    <source>
        <dbReference type="ARBA" id="ARBA00012438"/>
    </source>
</evidence>
<dbReference type="RefSeq" id="WP_010077569.1">
    <property type="nucleotide sequence ID" value="NC_014393.1"/>
</dbReference>
<accession>D9SW87</accession>
<evidence type="ECO:0000256" key="6">
    <source>
        <dbReference type="ARBA" id="ARBA00022777"/>
    </source>
</evidence>
<dbReference type="InterPro" id="IPR050351">
    <property type="entry name" value="BphY/WalK/GraS-like"/>
</dbReference>
<dbReference type="InterPro" id="IPR036890">
    <property type="entry name" value="HATPase_C_sf"/>
</dbReference>
<dbReference type="Proteomes" id="UP000002730">
    <property type="component" value="Chromosome"/>
</dbReference>
<dbReference type="SMART" id="SM00388">
    <property type="entry name" value="HisKA"/>
    <property type="match status" value="1"/>
</dbReference>
<dbReference type="InterPro" id="IPR003594">
    <property type="entry name" value="HATPase_dom"/>
</dbReference>
<protein>
    <recommendedName>
        <fullName evidence="3">histidine kinase</fullName>
        <ecNumber evidence="3">2.7.13.3</ecNumber>
    </recommendedName>
</protein>
<dbReference type="FunFam" id="3.30.565.10:FF:000006">
    <property type="entry name" value="Sensor histidine kinase WalK"/>
    <property type="match status" value="1"/>
</dbReference>
<evidence type="ECO:0000259" key="9">
    <source>
        <dbReference type="PROSITE" id="PS50109"/>
    </source>
</evidence>
<dbReference type="Pfam" id="PF02518">
    <property type="entry name" value="HATPase_c"/>
    <property type="match status" value="1"/>
</dbReference>
<evidence type="ECO:0000256" key="5">
    <source>
        <dbReference type="ARBA" id="ARBA00022679"/>
    </source>
</evidence>
<dbReference type="EC" id="2.7.13.3" evidence="3"/>
<proteinExistence type="predicted"/>
<dbReference type="SUPFAM" id="SSF55874">
    <property type="entry name" value="ATPase domain of HSP90 chaperone/DNA topoisomerase II/histidine kinase"/>
    <property type="match status" value="1"/>
</dbReference>
<keyword evidence="8" id="KW-1133">Transmembrane helix</keyword>
<feature type="transmembrane region" description="Helical" evidence="8">
    <location>
        <begin position="14"/>
        <end position="37"/>
    </location>
</feature>
<keyword evidence="6 10" id="KW-0418">Kinase</keyword>
<dbReference type="InterPro" id="IPR003661">
    <property type="entry name" value="HisK_dim/P_dom"/>
</dbReference>
<evidence type="ECO:0000256" key="8">
    <source>
        <dbReference type="SAM" id="Phobius"/>
    </source>
</evidence>
<dbReference type="PRINTS" id="PR00344">
    <property type="entry name" value="BCTRLSENSOR"/>
</dbReference>
<dbReference type="GO" id="GO:0005886">
    <property type="term" value="C:plasma membrane"/>
    <property type="evidence" value="ECO:0007669"/>
    <property type="project" value="TreeGrafter"/>
</dbReference>
<dbReference type="EMBL" id="CP002160">
    <property type="protein sequence ID" value="ADL51231.1"/>
    <property type="molecule type" value="Genomic_DNA"/>
</dbReference>
<comment type="subcellular location">
    <subcellularLocation>
        <location evidence="2">Membrane</location>
    </subcellularLocation>
</comment>
<dbReference type="Gene3D" id="3.30.565.10">
    <property type="entry name" value="Histidine kinase-like ATPase, C-terminal domain"/>
    <property type="match status" value="1"/>
</dbReference>
<dbReference type="CDD" id="cd00082">
    <property type="entry name" value="HisKA"/>
    <property type="match status" value="1"/>
</dbReference>
<dbReference type="SUPFAM" id="SSF47384">
    <property type="entry name" value="Homodimeric domain of signal transducing histidine kinase"/>
    <property type="match status" value="1"/>
</dbReference>
<name>D9SW87_CLOC7</name>
<reference evidence="10 11" key="1">
    <citation type="submission" date="2010-08" db="EMBL/GenBank/DDBJ databases">
        <title>Complete sequence of Clostridium cellulovorans 743B.</title>
        <authorList>
            <consortium name="US DOE Joint Genome Institute"/>
            <person name="Lucas S."/>
            <person name="Copeland A."/>
            <person name="Lapidus A."/>
            <person name="Cheng J.-F."/>
            <person name="Bruce D."/>
            <person name="Goodwin L."/>
            <person name="Pitluck S."/>
            <person name="Chertkov O."/>
            <person name="Detter J.C."/>
            <person name="Han C."/>
            <person name="Tapia R."/>
            <person name="Land M."/>
            <person name="Hauser L."/>
            <person name="Chang Y.-J."/>
            <person name="Jeffries C."/>
            <person name="Kyrpides N."/>
            <person name="Ivanova N."/>
            <person name="Mikhailova N."/>
            <person name="Hemme C.L."/>
            <person name="Woyke T."/>
        </authorList>
    </citation>
    <scope>NUCLEOTIDE SEQUENCE [LARGE SCALE GENOMIC DNA]</scope>
    <source>
        <strain evidence="11">ATCC 35296 / DSM 3052 / OCM 3 / 743B</strain>
    </source>
</reference>
<dbReference type="PANTHER" id="PTHR45453:SF1">
    <property type="entry name" value="PHOSPHATE REGULON SENSOR PROTEIN PHOR"/>
    <property type="match status" value="1"/>
</dbReference>
<keyword evidence="7" id="KW-0902">Two-component regulatory system</keyword>
<dbReference type="GO" id="GO:0016036">
    <property type="term" value="P:cellular response to phosphate starvation"/>
    <property type="evidence" value="ECO:0007669"/>
    <property type="project" value="TreeGrafter"/>
</dbReference>
<evidence type="ECO:0000313" key="11">
    <source>
        <dbReference type="Proteomes" id="UP000002730"/>
    </source>
</evidence>
<dbReference type="STRING" id="573061.Clocel_1480"/>
<evidence type="ECO:0000256" key="4">
    <source>
        <dbReference type="ARBA" id="ARBA00022553"/>
    </source>
</evidence>
<evidence type="ECO:0000313" key="10">
    <source>
        <dbReference type="EMBL" id="ADL51231.1"/>
    </source>
</evidence>
<dbReference type="GO" id="GO:0000155">
    <property type="term" value="F:phosphorelay sensor kinase activity"/>
    <property type="evidence" value="ECO:0007669"/>
    <property type="project" value="InterPro"/>
</dbReference>
<dbReference type="HOGENOM" id="CLU_000445_89_6_9"/>
<keyword evidence="4" id="KW-0597">Phosphoprotein</keyword>
<dbReference type="Gene3D" id="1.10.287.130">
    <property type="match status" value="1"/>
</dbReference>
<dbReference type="Pfam" id="PF00512">
    <property type="entry name" value="HisKA"/>
    <property type="match status" value="1"/>
</dbReference>
<evidence type="ECO:0000256" key="2">
    <source>
        <dbReference type="ARBA" id="ARBA00004370"/>
    </source>
</evidence>
<dbReference type="PANTHER" id="PTHR45453">
    <property type="entry name" value="PHOSPHATE REGULON SENSOR PROTEIN PHOR"/>
    <property type="match status" value="1"/>
</dbReference>